<evidence type="ECO:0000313" key="2">
    <source>
        <dbReference type="EMBL" id="GLQ89756.1"/>
    </source>
</evidence>
<feature type="region of interest" description="Disordered" evidence="1">
    <location>
        <begin position="1"/>
        <end position="74"/>
    </location>
</feature>
<evidence type="ECO:0000256" key="1">
    <source>
        <dbReference type="SAM" id="MobiDB-lite"/>
    </source>
</evidence>
<name>A0ABQ5XDI6_9GAMM</name>
<protein>
    <submittedName>
        <fullName evidence="2">Uncharacterized protein</fullName>
    </submittedName>
</protein>
<keyword evidence="3" id="KW-1185">Reference proteome</keyword>
<sequence length="74" mass="7499">MRNLTLNETDLVSGADLTASPLAPSPELPKGPVGVLPPYHVEPPYTPVPPSGPVGATPPPKDTQPIIGPTPVGS</sequence>
<proteinExistence type="predicted"/>
<reference evidence="3" key="1">
    <citation type="journal article" date="2019" name="Int. J. Syst. Evol. Microbiol.">
        <title>The Global Catalogue of Microorganisms (GCM) 10K type strain sequencing project: providing services to taxonomists for standard genome sequencing and annotation.</title>
        <authorList>
            <consortium name="The Broad Institute Genomics Platform"/>
            <consortium name="The Broad Institute Genome Sequencing Center for Infectious Disease"/>
            <person name="Wu L."/>
            <person name="Ma J."/>
        </authorList>
    </citation>
    <scope>NUCLEOTIDE SEQUENCE [LARGE SCALE GENOMIC DNA]</scope>
    <source>
        <strain evidence="3">NBRC 111981</strain>
    </source>
</reference>
<dbReference type="Proteomes" id="UP001156627">
    <property type="component" value="Unassembled WGS sequence"/>
</dbReference>
<accession>A0ABQ5XDI6</accession>
<comment type="caution">
    <text evidence="2">The sequence shown here is derived from an EMBL/GenBank/DDBJ whole genome shotgun (WGS) entry which is preliminary data.</text>
</comment>
<evidence type="ECO:0000313" key="3">
    <source>
        <dbReference type="Proteomes" id="UP001156627"/>
    </source>
</evidence>
<gene>
    <name evidence="2" type="ORF">GCM10007898_33310</name>
</gene>
<organism evidence="2 3">
    <name type="scientific">Dyella flagellata</name>
    <dbReference type="NCBI Taxonomy" id="1867833"/>
    <lineage>
        <taxon>Bacteria</taxon>
        <taxon>Pseudomonadati</taxon>
        <taxon>Pseudomonadota</taxon>
        <taxon>Gammaproteobacteria</taxon>
        <taxon>Lysobacterales</taxon>
        <taxon>Rhodanobacteraceae</taxon>
        <taxon>Dyella</taxon>
    </lineage>
</organism>
<dbReference type="EMBL" id="BSOA01000043">
    <property type="protein sequence ID" value="GLQ89756.1"/>
    <property type="molecule type" value="Genomic_DNA"/>
</dbReference>
<feature type="compositionally biased region" description="Pro residues" evidence="1">
    <location>
        <begin position="40"/>
        <end position="62"/>
    </location>
</feature>
<feature type="compositionally biased region" description="Polar residues" evidence="1">
    <location>
        <begin position="1"/>
        <end position="10"/>
    </location>
</feature>